<dbReference type="EMBL" id="WBNB01003097">
    <property type="protein sequence ID" value="NXB96654.1"/>
    <property type="molecule type" value="Genomic_DNA"/>
</dbReference>
<dbReference type="Pfam" id="PF00857">
    <property type="entry name" value="Isochorismatase"/>
    <property type="match status" value="1"/>
</dbReference>
<gene>
    <name evidence="3" type="primary">Isoc2</name>
    <name evidence="3" type="ORF">VIDCHA_R15939</name>
</gene>
<dbReference type="Proteomes" id="UP000634236">
    <property type="component" value="Unassembled WGS sequence"/>
</dbReference>
<sequence length="194" mass="20665">VPPWPPRLGWPLPGSSVLFLCDLQERFRGSVAAFPQIVAVAARLLQGCRILGVPALVTEQRPEVLGPTVPELGAQDLPRLPKSAFSMAGAAAPLLGDPKIRSVLLCGVEAHACVLPPQSPKFPPISGVPQQTALELRARGLDVHVAADAVSSRSQVERALALARMRQAGAYLSTCESLLLLLLRDAAHPKFRQV</sequence>
<dbReference type="InterPro" id="IPR036380">
    <property type="entry name" value="Isochorismatase-like_sf"/>
</dbReference>
<comment type="caution">
    <text evidence="3">The sequence shown here is derived from an EMBL/GenBank/DDBJ whole genome shotgun (WGS) entry which is preliminary data.</text>
</comment>
<evidence type="ECO:0000313" key="4">
    <source>
        <dbReference type="Proteomes" id="UP000634236"/>
    </source>
</evidence>
<dbReference type="SUPFAM" id="SSF52499">
    <property type="entry name" value="Isochorismatase-like hydrolases"/>
    <property type="match status" value="1"/>
</dbReference>
<evidence type="ECO:0000256" key="1">
    <source>
        <dbReference type="ARBA" id="ARBA00006336"/>
    </source>
</evidence>
<reference evidence="3" key="1">
    <citation type="submission" date="2019-09" db="EMBL/GenBank/DDBJ databases">
        <title>Bird 10,000 Genomes (B10K) Project - Family phase.</title>
        <authorList>
            <person name="Zhang G."/>
        </authorList>
    </citation>
    <scope>NUCLEOTIDE SEQUENCE</scope>
    <source>
        <strain evidence="3">OUT-0048</strain>
        <tissue evidence="3">Muscle</tissue>
    </source>
</reference>
<feature type="non-terminal residue" evidence="3">
    <location>
        <position position="1"/>
    </location>
</feature>
<dbReference type="InterPro" id="IPR000868">
    <property type="entry name" value="Isochorismatase-like_dom"/>
</dbReference>
<proteinExistence type="inferred from homology"/>
<dbReference type="PANTHER" id="PTHR14119">
    <property type="entry name" value="HYDROLASE"/>
    <property type="match status" value="1"/>
</dbReference>
<dbReference type="InterPro" id="IPR050993">
    <property type="entry name" value="Isochorismatase_domain"/>
</dbReference>
<name>A0A851L503_VIDCH</name>
<dbReference type="Gene3D" id="3.40.50.850">
    <property type="entry name" value="Isochorismatase-like"/>
    <property type="match status" value="2"/>
</dbReference>
<feature type="domain" description="Isochorismatase-like" evidence="2">
    <location>
        <begin position="16"/>
        <end position="176"/>
    </location>
</feature>
<evidence type="ECO:0000313" key="3">
    <source>
        <dbReference type="EMBL" id="NXB96654.1"/>
    </source>
</evidence>
<comment type="similarity">
    <text evidence="1">Belongs to the isochorismatase family.</text>
</comment>
<organism evidence="3 4">
    <name type="scientific">Vidua chalybeata</name>
    <name type="common">Village indigobird</name>
    <dbReference type="NCBI Taxonomy" id="81927"/>
    <lineage>
        <taxon>Eukaryota</taxon>
        <taxon>Metazoa</taxon>
        <taxon>Chordata</taxon>
        <taxon>Craniata</taxon>
        <taxon>Vertebrata</taxon>
        <taxon>Euteleostomi</taxon>
        <taxon>Archelosauria</taxon>
        <taxon>Archosauria</taxon>
        <taxon>Dinosauria</taxon>
        <taxon>Saurischia</taxon>
        <taxon>Theropoda</taxon>
        <taxon>Coelurosauria</taxon>
        <taxon>Aves</taxon>
        <taxon>Neognathae</taxon>
        <taxon>Neoaves</taxon>
        <taxon>Telluraves</taxon>
        <taxon>Australaves</taxon>
        <taxon>Passeriformes</taxon>
        <taxon>Passeroidea</taxon>
        <taxon>Estrildidae</taxon>
        <taxon>Viduinae</taxon>
        <taxon>Vidua</taxon>
    </lineage>
</organism>
<accession>A0A851L503</accession>
<keyword evidence="4" id="KW-1185">Reference proteome</keyword>
<feature type="non-terminal residue" evidence="3">
    <location>
        <position position="194"/>
    </location>
</feature>
<protein>
    <submittedName>
        <fullName evidence="3">ISOC2 protein</fullName>
    </submittedName>
</protein>
<dbReference type="PANTHER" id="PTHR14119:SF3">
    <property type="entry name" value="ISOCHORISMATASE DOMAIN-CONTAINING PROTEIN 2"/>
    <property type="match status" value="1"/>
</dbReference>
<evidence type="ECO:0000259" key="2">
    <source>
        <dbReference type="Pfam" id="PF00857"/>
    </source>
</evidence>
<dbReference type="AlphaFoldDB" id="A0A851L503"/>